<evidence type="ECO:0000256" key="1">
    <source>
        <dbReference type="SAM" id="Phobius"/>
    </source>
</evidence>
<name>A0A8B7ZLR0_ACAPL</name>
<dbReference type="InterPro" id="IPR055377">
    <property type="entry name" value="GH3_M"/>
</dbReference>
<evidence type="ECO:0000259" key="3">
    <source>
        <dbReference type="Pfam" id="PF23572"/>
    </source>
</evidence>
<keyword evidence="4" id="KW-1185">Reference proteome</keyword>
<dbReference type="KEGG" id="aplc:110987784"/>
<evidence type="ECO:0000259" key="2">
    <source>
        <dbReference type="Pfam" id="PF23571"/>
    </source>
</evidence>
<feature type="transmembrane region" description="Helical" evidence="1">
    <location>
        <begin position="34"/>
        <end position="55"/>
    </location>
</feature>
<dbReference type="PANTHER" id="PTHR31901:SF9">
    <property type="entry name" value="GH3 DOMAIN-CONTAINING PROTEIN"/>
    <property type="match status" value="1"/>
</dbReference>
<sequence>MLTKWRFQCLLWGMVSAYLTVSVIEVYVKKETSWLSLAVTGFFVACGSLSTMIAFHISTLRCSETHTLMTLLLEYTYFQFIGLFGPLIVSKLTKAWKEPRKAQETFLRELISRDANTEYGKRYLKGIKSLQDFRDKHPLTKYDHYQDYFQRLADGEKNVCVATKVERFGLSSGTTGKGKLIPLVISKSGRLVAGVYLQRLAGVSPVQKIATIYCRSAHRFTKSGLLVAAVSFIPESRASKFLTGSLSNTPFPAYKISTDFEATYVHLLFSLTDKNISVFLTPFASQVYRAFAVLEDKQDMLLADLSQGKINPNLNLDEDIRQSVNAALKPNPARADELRAEFARGFVGIASRIWPYLKCVLTIDVSGYMKKLQENYTKGTKFYSPSYACTECLSLGINLWMDGRPQQYVLLPSEVMLEFIPEEFSGGDSPETLLIDEVEVGKRYETVITSISGFYRYRMGDVVEVVGFHENCPVIQVKYRTGELLNLRSEKINKLVVNNAIQESLGNWPGVTLVEWTCAESPLLYEDQDGVDFDMFYMLFVEFDSLENLRLSEEQKSLFDKSLRKQHEFYDNYRQVGTISEARVMIVLPGSFKKLQDFTIANSTASYNQFKMPKKLRTKATVDFLMKFVVDVYNSNL</sequence>
<keyword evidence="1" id="KW-1133">Transmembrane helix</keyword>
<organism evidence="4 5">
    <name type="scientific">Acanthaster planci</name>
    <name type="common">Crown-of-thorns starfish</name>
    <dbReference type="NCBI Taxonomy" id="133434"/>
    <lineage>
        <taxon>Eukaryota</taxon>
        <taxon>Metazoa</taxon>
        <taxon>Echinodermata</taxon>
        <taxon>Eleutherozoa</taxon>
        <taxon>Asterozoa</taxon>
        <taxon>Asteroidea</taxon>
        <taxon>Valvatacea</taxon>
        <taxon>Valvatida</taxon>
        <taxon>Acanthasteridae</taxon>
        <taxon>Acanthaster</taxon>
    </lineage>
</organism>
<evidence type="ECO:0000313" key="5">
    <source>
        <dbReference type="RefSeq" id="XP_022106548.1"/>
    </source>
</evidence>
<evidence type="ECO:0000313" key="4">
    <source>
        <dbReference type="Proteomes" id="UP000694845"/>
    </source>
</evidence>
<keyword evidence="1" id="KW-0812">Transmembrane</keyword>
<dbReference type="RefSeq" id="XP_022106548.1">
    <property type="nucleotide sequence ID" value="XM_022250856.1"/>
</dbReference>
<reference evidence="5" key="1">
    <citation type="submission" date="2025-08" db="UniProtKB">
        <authorList>
            <consortium name="RefSeq"/>
        </authorList>
    </citation>
    <scope>IDENTIFICATION</scope>
</reference>
<dbReference type="OrthoDB" id="10004661at2759"/>
<accession>A0A8B7ZLR0</accession>
<dbReference type="AlphaFoldDB" id="A0A8B7ZLR0"/>
<dbReference type="GO" id="GO:0016881">
    <property type="term" value="F:acid-amino acid ligase activity"/>
    <property type="evidence" value="ECO:0007669"/>
    <property type="project" value="TreeGrafter"/>
</dbReference>
<dbReference type="Pfam" id="PF23571">
    <property type="entry name" value="GH3_M"/>
    <property type="match status" value="1"/>
</dbReference>
<dbReference type="Pfam" id="PF03321">
    <property type="entry name" value="GH3"/>
    <property type="match status" value="1"/>
</dbReference>
<feature type="domain" description="GH3 middle" evidence="2">
    <location>
        <begin position="408"/>
        <end position="480"/>
    </location>
</feature>
<feature type="transmembrane region" description="Helical" evidence="1">
    <location>
        <begin position="9"/>
        <end position="28"/>
    </location>
</feature>
<dbReference type="PANTHER" id="PTHR31901">
    <property type="entry name" value="GH3 DOMAIN-CONTAINING PROTEIN"/>
    <property type="match status" value="1"/>
</dbReference>
<gene>
    <name evidence="5" type="primary">LOC110987784</name>
</gene>
<keyword evidence="1" id="KW-0472">Membrane</keyword>
<dbReference type="InterPro" id="IPR004993">
    <property type="entry name" value="GH3"/>
</dbReference>
<proteinExistence type="predicted"/>
<feature type="transmembrane region" description="Helical" evidence="1">
    <location>
        <begin position="67"/>
        <end position="89"/>
    </location>
</feature>
<dbReference type="Proteomes" id="UP000694845">
    <property type="component" value="Unplaced"/>
</dbReference>
<dbReference type="InterPro" id="IPR055378">
    <property type="entry name" value="GH3_C"/>
</dbReference>
<protein>
    <submittedName>
        <fullName evidence="5">GH3 domain-containing protein-like isoform X1</fullName>
    </submittedName>
</protein>
<dbReference type="Pfam" id="PF23572">
    <property type="entry name" value="GH3_C"/>
    <property type="match status" value="1"/>
</dbReference>
<feature type="domain" description="GH3 C-terminal" evidence="3">
    <location>
        <begin position="497"/>
        <end position="616"/>
    </location>
</feature>
<dbReference type="GeneID" id="110987784"/>
<dbReference type="GO" id="GO:0005737">
    <property type="term" value="C:cytoplasm"/>
    <property type="evidence" value="ECO:0007669"/>
    <property type="project" value="TreeGrafter"/>
</dbReference>